<evidence type="ECO:0000313" key="1">
    <source>
        <dbReference type="EMBL" id="OGY26944.1"/>
    </source>
</evidence>
<dbReference type="InterPro" id="IPR026350">
    <property type="entry name" value="GxxExxY"/>
</dbReference>
<dbReference type="AlphaFoldDB" id="A0A1G1WH27"/>
<accession>A0A1G1WH27</accession>
<name>A0A1G1WH27_9BACT</name>
<dbReference type="Proteomes" id="UP000176389">
    <property type="component" value="Unassembled WGS sequence"/>
</dbReference>
<dbReference type="Pfam" id="PF13366">
    <property type="entry name" value="PDDEXK_3"/>
    <property type="match status" value="1"/>
</dbReference>
<sequence length="142" mass="16874">MNTNRNTKYHELLYPELSYQVQGAAIEVRKHYGPGHKETLYQRALAEELDYRKIKFEREKRISIHSPRKKVVGSYQPDFVIEDKIIVEVKATESLPRKMLDQLFDYLRNSEYELGYLINFASPKLFIKRIIYTNDRKGFING</sequence>
<dbReference type="STRING" id="1802596.A2Z11_02635"/>
<evidence type="ECO:0008006" key="3">
    <source>
        <dbReference type="Google" id="ProtNLM"/>
    </source>
</evidence>
<evidence type="ECO:0000313" key="2">
    <source>
        <dbReference type="Proteomes" id="UP000176389"/>
    </source>
</evidence>
<gene>
    <name evidence="1" type="ORF">A2Z11_02635</name>
</gene>
<reference evidence="1 2" key="1">
    <citation type="journal article" date="2016" name="Nat. Commun.">
        <title>Thousands of microbial genomes shed light on interconnected biogeochemical processes in an aquifer system.</title>
        <authorList>
            <person name="Anantharaman K."/>
            <person name="Brown C.T."/>
            <person name="Hug L.A."/>
            <person name="Sharon I."/>
            <person name="Castelle C.J."/>
            <person name="Probst A.J."/>
            <person name="Thomas B.C."/>
            <person name="Singh A."/>
            <person name="Wilkins M.J."/>
            <person name="Karaoz U."/>
            <person name="Brodie E.L."/>
            <person name="Williams K.H."/>
            <person name="Hubbard S.S."/>
            <person name="Banfield J.F."/>
        </authorList>
    </citation>
    <scope>NUCLEOTIDE SEQUENCE [LARGE SCALE GENOMIC DNA]</scope>
</reference>
<organism evidence="1 2">
    <name type="scientific">Candidatus Woykebacteria bacterium RBG_16_43_9</name>
    <dbReference type="NCBI Taxonomy" id="1802596"/>
    <lineage>
        <taxon>Bacteria</taxon>
        <taxon>Candidatus Woykeibacteriota</taxon>
    </lineage>
</organism>
<comment type="caution">
    <text evidence="1">The sequence shown here is derived from an EMBL/GenBank/DDBJ whole genome shotgun (WGS) entry which is preliminary data.</text>
</comment>
<dbReference type="EMBL" id="MHCS01000007">
    <property type="protein sequence ID" value="OGY26944.1"/>
    <property type="molecule type" value="Genomic_DNA"/>
</dbReference>
<dbReference type="NCBIfam" id="TIGR04256">
    <property type="entry name" value="GxxExxY"/>
    <property type="match status" value="1"/>
</dbReference>
<dbReference type="Gene3D" id="3.40.91.30">
    <property type="match status" value="1"/>
</dbReference>
<protein>
    <recommendedName>
        <fullName evidence="3">GxxExxY protein</fullName>
    </recommendedName>
</protein>
<proteinExistence type="predicted"/>